<dbReference type="GO" id="GO:0005737">
    <property type="term" value="C:cytoplasm"/>
    <property type="evidence" value="ECO:0007669"/>
    <property type="project" value="UniProtKB-SubCell"/>
</dbReference>
<evidence type="ECO:0000256" key="3">
    <source>
        <dbReference type="RuleBase" id="RU367006"/>
    </source>
</evidence>
<keyword evidence="3" id="KW-0963">Cytoplasm</keyword>
<dbReference type="GO" id="GO:0008180">
    <property type="term" value="C:COP9 signalosome"/>
    <property type="evidence" value="ECO:0007669"/>
    <property type="project" value="UniProtKB-UniRule"/>
</dbReference>
<comment type="subcellular location">
    <subcellularLocation>
        <location evidence="3">Cytoplasm</location>
    </subcellularLocation>
    <subcellularLocation>
        <location evidence="3">Nucleus</location>
    </subcellularLocation>
</comment>
<evidence type="ECO:0000256" key="1">
    <source>
        <dbReference type="ARBA" id="ARBA00010893"/>
    </source>
</evidence>
<dbReference type="OMA" id="LVGWWST"/>
<dbReference type="InterPro" id="IPR037518">
    <property type="entry name" value="MPN"/>
</dbReference>
<evidence type="ECO:0000313" key="5">
    <source>
        <dbReference type="EnsemblMetazoa" id="ASTEI09590-PA"/>
    </source>
</evidence>
<proteinExistence type="inferred from homology"/>
<dbReference type="SMART" id="SM00232">
    <property type="entry name" value="JAB_MPN"/>
    <property type="match status" value="1"/>
</dbReference>
<dbReference type="KEGG" id="aste:118513694"/>
<reference evidence="5" key="2">
    <citation type="submission" date="2020-05" db="UniProtKB">
        <authorList>
            <consortium name="EnsemblMetazoa"/>
        </authorList>
    </citation>
    <scope>IDENTIFICATION</scope>
    <source>
        <strain evidence="5">Indian</strain>
    </source>
</reference>
<protein>
    <recommendedName>
        <fullName evidence="2 3">COP9 signalosome complex subunit 6</fullName>
    </recommendedName>
</protein>
<dbReference type="OrthoDB" id="1378at2759"/>
<dbReference type="PROSITE" id="PS50249">
    <property type="entry name" value="MPN"/>
    <property type="match status" value="1"/>
</dbReference>
<feature type="compositionally biased region" description="Low complexity" evidence="4">
    <location>
        <begin position="45"/>
        <end position="66"/>
    </location>
</feature>
<evidence type="ECO:0000256" key="4">
    <source>
        <dbReference type="SAM" id="MobiDB-lite"/>
    </source>
</evidence>
<accession>A0A182YMA4</accession>
<comment type="function">
    <text evidence="3">Component of the COP9 signalosome complex (CSN), a complex involved in various cellular and developmental processes.</text>
</comment>
<dbReference type="CDD" id="cd08063">
    <property type="entry name" value="MPN_CSN6"/>
    <property type="match status" value="1"/>
</dbReference>
<dbReference type="InterPro" id="IPR000555">
    <property type="entry name" value="JAMM/MPN+_dom"/>
</dbReference>
<dbReference type="FunFam" id="3.40.140.10:FF:000075">
    <property type="entry name" value="COP9 signalosome complex subunit 6"/>
    <property type="match status" value="1"/>
</dbReference>
<dbReference type="VEuPathDB" id="VectorBase:ASTEI09590"/>
<dbReference type="PANTHER" id="PTHR10540">
    <property type="entry name" value="EUKARYOTIC TRANSLATION INITIATION FACTOR 3 SUBUNIT F-RELATED"/>
    <property type="match status" value="1"/>
</dbReference>
<dbReference type="Pfam" id="PF13012">
    <property type="entry name" value="MitMem_reg"/>
    <property type="match status" value="1"/>
</dbReference>
<dbReference type="VEuPathDB" id="VectorBase:ASTEI20_031227"/>
<reference evidence="6" key="1">
    <citation type="journal article" date="2014" name="Genome Biol.">
        <title>Genome analysis of a major urban malaria vector mosquito, Anopheles stephensi.</title>
        <authorList>
            <person name="Jiang X."/>
            <person name="Peery A."/>
            <person name="Hall A.B."/>
            <person name="Sharma A."/>
            <person name="Chen X.G."/>
            <person name="Waterhouse R.M."/>
            <person name="Komissarov A."/>
            <person name="Riehle M.M."/>
            <person name="Shouche Y."/>
            <person name="Sharakhova M.V."/>
            <person name="Lawson D."/>
            <person name="Pakpour N."/>
            <person name="Arensburger P."/>
            <person name="Davidson V.L."/>
            <person name="Eiglmeier K."/>
            <person name="Emrich S."/>
            <person name="George P."/>
            <person name="Kennedy R.C."/>
            <person name="Mane S.P."/>
            <person name="Maslen G."/>
            <person name="Oringanje C."/>
            <person name="Qi Y."/>
            <person name="Settlage R."/>
            <person name="Tojo M."/>
            <person name="Tubio J.M."/>
            <person name="Unger M.F."/>
            <person name="Wang B."/>
            <person name="Vernick K.D."/>
            <person name="Ribeiro J.M."/>
            <person name="James A.A."/>
            <person name="Michel K."/>
            <person name="Riehle M.A."/>
            <person name="Luckhart S."/>
            <person name="Sharakhov I.V."/>
            <person name="Tu Z."/>
        </authorList>
    </citation>
    <scope>NUCLEOTIDE SEQUENCE [LARGE SCALE GENOMIC DNA]</scope>
    <source>
        <strain evidence="6">Indian</strain>
    </source>
</reference>
<dbReference type="Proteomes" id="UP000076408">
    <property type="component" value="Unassembled WGS sequence"/>
</dbReference>
<dbReference type="STRING" id="30069.A0A182YMA4"/>
<feature type="compositionally biased region" description="Basic and acidic residues" evidence="4">
    <location>
        <begin position="1"/>
        <end position="11"/>
    </location>
</feature>
<dbReference type="PANTHER" id="PTHR10540:SF8">
    <property type="entry name" value="COP9 SIGNALOSOME COMPLEX SUBUNIT 6"/>
    <property type="match status" value="1"/>
</dbReference>
<dbReference type="VEuPathDB" id="VectorBase:ASTE005012"/>
<dbReference type="AlphaFoldDB" id="A0A182YMA4"/>
<name>A0A182YMA4_ANOST</name>
<sequence length="378" mass="41550">MSQPTEEKMDIDNESASATGSTSSGASLAAMPAVASTSKASSPPGAVSDMDSAGSSSGSGSGKAMATVPGQSAVGEGRNVMAGSATIPSVTCSLHPLVIMNIADHWTRTRAQKSSKPLVFGALIGKQKGRNIEVMNSFELKYDIVNDVVIIAMDYYQVKEEQYKQVFSDLDFLGWYTTDTIPSEKHINIHKQICEINECPLMLLLDPLNRNMNLPIALYESVIDIVQGEAMMLFVPLVYTLATEEAERIGVDHVARMSNNETDTNSTVAEHLLAQYNAIKMLNSRVKIILAYIKAVESEQLQPNQEILRMAYSLSRRLPIVQNPSFKEDFYTQSNDVGLITYLGALTKVANDMNQLVNKFNVLYDRQAMGRRLRGIFF</sequence>
<organism evidence="5 6">
    <name type="scientific">Anopheles stephensi</name>
    <name type="common">Indo-Pakistan malaria mosquito</name>
    <dbReference type="NCBI Taxonomy" id="30069"/>
    <lineage>
        <taxon>Eukaryota</taxon>
        <taxon>Metazoa</taxon>
        <taxon>Ecdysozoa</taxon>
        <taxon>Arthropoda</taxon>
        <taxon>Hexapoda</taxon>
        <taxon>Insecta</taxon>
        <taxon>Pterygota</taxon>
        <taxon>Neoptera</taxon>
        <taxon>Endopterygota</taxon>
        <taxon>Diptera</taxon>
        <taxon>Nematocera</taxon>
        <taxon>Culicoidea</taxon>
        <taxon>Culicidae</taxon>
        <taxon>Anophelinae</taxon>
        <taxon>Anopheles</taxon>
    </lineage>
</organism>
<keyword evidence="3" id="KW-0539">Nucleus</keyword>
<evidence type="ECO:0000256" key="2">
    <source>
        <dbReference type="ARBA" id="ARBA00014871"/>
    </source>
</evidence>
<dbReference type="CTD" id="42661"/>
<dbReference type="Gene3D" id="3.40.140.10">
    <property type="entry name" value="Cytidine Deaminase, domain 2"/>
    <property type="match status" value="1"/>
</dbReference>
<dbReference type="InterPro" id="IPR033859">
    <property type="entry name" value="MPN_CSN6"/>
</dbReference>
<feature type="region of interest" description="Disordered" evidence="4">
    <location>
        <begin position="1"/>
        <end position="69"/>
    </location>
</feature>
<comment type="similarity">
    <text evidence="1 3">Belongs to the peptidase M67A family. CSN6 subfamily.</text>
</comment>
<dbReference type="GO" id="GO:0008237">
    <property type="term" value="F:metallopeptidase activity"/>
    <property type="evidence" value="ECO:0007669"/>
    <property type="project" value="InterPro"/>
</dbReference>
<keyword evidence="3" id="KW-0736">Signalosome</keyword>
<evidence type="ECO:0000313" key="6">
    <source>
        <dbReference type="Proteomes" id="UP000076408"/>
    </source>
</evidence>
<dbReference type="GeneID" id="118513694"/>
<dbReference type="RefSeq" id="XP_035915711.1">
    <property type="nucleotide sequence ID" value="XM_036059818.1"/>
</dbReference>
<keyword evidence="6" id="KW-1185">Reference proteome</keyword>
<dbReference type="InterPro" id="IPR024969">
    <property type="entry name" value="EIF3F/CSN6-like_C"/>
</dbReference>
<dbReference type="GO" id="GO:0000338">
    <property type="term" value="P:protein deneddylation"/>
    <property type="evidence" value="ECO:0007669"/>
    <property type="project" value="InterPro"/>
</dbReference>
<feature type="compositionally biased region" description="Low complexity" evidence="4">
    <location>
        <begin position="15"/>
        <end position="30"/>
    </location>
</feature>
<dbReference type="EnsemblMetazoa" id="ASTEI09590-RA">
    <property type="protein sequence ID" value="ASTEI09590-PA"/>
    <property type="gene ID" value="ASTEI09590"/>
</dbReference>
<dbReference type="Pfam" id="PF01398">
    <property type="entry name" value="JAB"/>
    <property type="match status" value="1"/>
</dbReference>